<protein>
    <submittedName>
        <fullName evidence="2">(thale cress) hypothetical protein</fullName>
    </submittedName>
</protein>
<dbReference type="Proteomes" id="UP000516314">
    <property type="component" value="Chromosome 2"/>
</dbReference>
<evidence type="ECO:0000313" key="3">
    <source>
        <dbReference type="Proteomes" id="UP000516314"/>
    </source>
</evidence>
<accession>A0A7G2E8P0</accession>
<gene>
    <name evidence="2" type="ORF">AT9943_LOCUS6846</name>
</gene>
<organism evidence="2 3">
    <name type="scientific">Arabidopsis thaliana</name>
    <name type="common">Mouse-ear cress</name>
    <dbReference type="NCBI Taxonomy" id="3702"/>
    <lineage>
        <taxon>Eukaryota</taxon>
        <taxon>Viridiplantae</taxon>
        <taxon>Streptophyta</taxon>
        <taxon>Embryophyta</taxon>
        <taxon>Tracheophyta</taxon>
        <taxon>Spermatophyta</taxon>
        <taxon>Magnoliopsida</taxon>
        <taxon>eudicotyledons</taxon>
        <taxon>Gunneridae</taxon>
        <taxon>Pentapetalae</taxon>
        <taxon>rosids</taxon>
        <taxon>malvids</taxon>
        <taxon>Brassicales</taxon>
        <taxon>Brassicaceae</taxon>
        <taxon>Camelineae</taxon>
        <taxon>Arabidopsis</taxon>
    </lineage>
</organism>
<evidence type="ECO:0000256" key="1">
    <source>
        <dbReference type="SAM" id="Phobius"/>
    </source>
</evidence>
<proteinExistence type="predicted"/>
<keyword evidence="1" id="KW-1133">Transmembrane helix</keyword>
<dbReference type="AlphaFoldDB" id="A0A7G2E8P0"/>
<name>A0A7G2E8P0_ARATH</name>
<dbReference type="EMBL" id="LR881467">
    <property type="protein sequence ID" value="CAD5318623.1"/>
    <property type="molecule type" value="Genomic_DNA"/>
</dbReference>
<sequence length="127" mass="14182">MITNLKQVIFIIIKVLIHEFNSLRKNGDYRSFINLLSLNPSDYGTMLNLLLTDEQIQVVTSAMEPSLTSVTLLTVTIILSNASSVDDSPTTRVIALVSKLSWILCRTLLAIFVQHLLLALYVVSTLF</sequence>
<feature type="transmembrane region" description="Helical" evidence="1">
    <location>
        <begin position="100"/>
        <end position="123"/>
    </location>
</feature>
<keyword evidence="1" id="KW-0472">Membrane</keyword>
<reference evidence="2 3" key="1">
    <citation type="submission" date="2020-09" db="EMBL/GenBank/DDBJ databases">
        <authorList>
            <person name="Ashkenazy H."/>
        </authorList>
    </citation>
    <scope>NUCLEOTIDE SEQUENCE [LARGE SCALE GENOMIC DNA]</scope>
    <source>
        <strain evidence="3">cv. Cdm-0</strain>
    </source>
</reference>
<keyword evidence="1" id="KW-0812">Transmembrane</keyword>
<evidence type="ECO:0000313" key="2">
    <source>
        <dbReference type="EMBL" id="CAD5318623.1"/>
    </source>
</evidence>